<keyword evidence="3" id="KW-1185">Reference proteome</keyword>
<evidence type="ECO:0000313" key="7">
    <source>
        <dbReference type="RefSeq" id="XP_005108050.2"/>
    </source>
</evidence>
<dbReference type="Proteomes" id="UP000694888">
    <property type="component" value="Unplaced"/>
</dbReference>
<sequence>MAELRNGSARRQKTKSSDLTNLRIKCAILGDGNVGKSAMLLTYLTGKFPDESCPGPIDGLSEFDHLTTRPVTITHENTEVEMSFVDTYGQDEYDKLRERLCSQADVYLLCYDVSRPASFDRVKHHWVPEFRRYSAPDCPFLVVGLKTDIRSKAQADGSDITEFVTYNEGLRGSEALGATYYVECSAKNNFAGVKRVFHKAAEKAALSSLPSDLKRSSCVVS</sequence>
<dbReference type="CDD" id="cd00157">
    <property type="entry name" value="Rho"/>
    <property type="match status" value="1"/>
</dbReference>
<dbReference type="PROSITE" id="PS51421">
    <property type="entry name" value="RAS"/>
    <property type="match status" value="1"/>
</dbReference>
<dbReference type="SMART" id="SM00173">
    <property type="entry name" value="RAS"/>
    <property type="match status" value="1"/>
</dbReference>
<evidence type="ECO:0000313" key="3">
    <source>
        <dbReference type="Proteomes" id="UP000694888"/>
    </source>
</evidence>
<keyword evidence="2" id="KW-0342">GTP-binding</keyword>
<name>A0ABM0K3Q1_APLCA</name>
<dbReference type="GO" id="GO:0051301">
    <property type="term" value="P:cell division"/>
    <property type="evidence" value="ECO:0007669"/>
    <property type="project" value="UniProtKB-KW"/>
</dbReference>
<dbReference type="PROSITE" id="PS51419">
    <property type="entry name" value="RAB"/>
    <property type="match status" value="1"/>
</dbReference>
<dbReference type="PROSITE" id="PS51420">
    <property type="entry name" value="RHO"/>
    <property type="match status" value="1"/>
</dbReference>
<dbReference type="GeneID" id="101852271"/>
<dbReference type="PANTHER" id="PTHR24072">
    <property type="entry name" value="RHO FAMILY GTPASE"/>
    <property type="match status" value="1"/>
</dbReference>
<reference evidence="4 5" key="1">
    <citation type="submission" date="2025-05" db="UniProtKB">
        <authorList>
            <consortium name="RefSeq"/>
        </authorList>
    </citation>
    <scope>IDENTIFICATION</scope>
</reference>
<dbReference type="SMART" id="SM00174">
    <property type="entry name" value="RHO"/>
    <property type="match status" value="1"/>
</dbReference>
<evidence type="ECO:0000313" key="6">
    <source>
        <dbReference type="RefSeq" id="XP_005108049.2"/>
    </source>
</evidence>
<proteinExistence type="predicted"/>
<dbReference type="SMART" id="SM00175">
    <property type="entry name" value="RAB"/>
    <property type="match status" value="1"/>
</dbReference>
<dbReference type="InterPro" id="IPR027417">
    <property type="entry name" value="P-loop_NTPase"/>
</dbReference>
<organism evidence="3 4">
    <name type="scientific">Aplysia californica</name>
    <name type="common">California sea hare</name>
    <dbReference type="NCBI Taxonomy" id="6500"/>
    <lineage>
        <taxon>Eukaryota</taxon>
        <taxon>Metazoa</taxon>
        <taxon>Spiralia</taxon>
        <taxon>Lophotrochozoa</taxon>
        <taxon>Mollusca</taxon>
        <taxon>Gastropoda</taxon>
        <taxon>Heterobranchia</taxon>
        <taxon>Euthyneura</taxon>
        <taxon>Tectipleura</taxon>
        <taxon>Aplysiida</taxon>
        <taxon>Aplysioidea</taxon>
        <taxon>Aplysiidae</taxon>
        <taxon>Aplysia</taxon>
    </lineage>
</organism>
<evidence type="ECO:0000313" key="4">
    <source>
        <dbReference type="RefSeq" id="XP_005108047.2"/>
    </source>
</evidence>
<dbReference type="RefSeq" id="XP_005108048.2">
    <property type="nucleotide sequence ID" value="XM_005107991.2"/>
</dbReference>
<dbReference type="PRINTS" id="PR00449">
    <property type="entry name" value="RASTRNSFRMNG"/>
</dbReference>
<dbReference type="InterPro" id="IPR001806">
    <property type="entry name" value="Small_GTPase"/>
</dbReference>
<dbReference type="RefSeq" id="XP_005108049.2">
    <property type="nucleotide sequence ID" value="XM_005107992.3"/>
</dbReference>
<accession>A0ABM0K3Q1</accession>
<dbReference type="RefSeq" id="XP_005108047.2">
    <property type="nucleotide sequence ID" value="XM_005107990.3"/>
</dbReference>
<evidence type="ECO:0000256" key="1">
    <source>
        <dbReference type="ARBA" id="ARBA00022741"/>
    </source>
</evidence>
<dbReference type="Pfam" id="PF00071">
    <property type="entry name" value="Ras"/>
    <property type="match status" value="1"/>
</dbReference>
<dbReference type="SUPFAM" id="SSF52540">
    <property type="entry name" value="P-loop containing nucleoside triphosphate hydrolases"/>
    <property type="match status" value="1"/>
</dbReference>
<evidence type="ECO:0000256" key="2">
    <source>
        <dbReference type="ARBA" id="ARBA00023134"/>
    </source>
</evidence>
<gene>
    <name evidence="4 5 6 7" type="primary">LOC101852271</name>
</gene>
<keyword evidence="4 5" id="KW-0132">Cell division</keyword>
<keyword evidence="4 5" id="KW-0131">Cell cycle</keyword>
<dbReference type="InterPro" id="IPR003578">
    <property type="entry name" value="Small_GTPase_Rho"/>
</dbReference>
<dbReference type="NCBIfam" id="TIGR00231">
    <property type="entry name" value="small_GTP"/>
    <property type="match status" value="1"/>
</dbReference>
<evidence type="ECO:0000313" key="5">
    <source>
        <dbReference type="RefSeq" id="XP_005108048.2"/>
    </source>
</evidence>
<protein>
    <submittedName>
        <fullName evidence="4 5">Cell division control protein 42 homolog</fullName>
    </submittedName>
</protein>
<dbReference type="Gene3D" id="3.40.50.300">
    <property type="entry name" value="P-loop containing nucleotide triphosphate hydrolases"/>
    <property type="match status" value="1"/>
</dbReference>
<keyword evidence="1" id="KW-0547">Nucleotide-binding</keyword>
<dbReference type="RefSeq" id="XP_005108050.2">
    <property type="nucleotide sequence ID" value="XM_005107993.3"/>
</dbReference>
<dbReference type="InterPro" id="IPR005225">
    <property type="entry name" value="Small_GTP-bd"/>
</dbReference>